<dbReference type="Proteomes" id="UP000067689">
    <property type="component" value="Chromosome"/>
</dbReference>
<gene>
    <name evidence="1" type="ORF">AERYTH_01050</name>
</gene>
<organism evidence="1 2">
    <name type="scientific">Aeromicrobium erythreum</name>
    <dbReference type="NCBI Taxonomy" id="2041"/>
    <lineage>
        <taxon>Bacteria</taxon>
        <taxon>Bacillati</taxon>
        <taxon>Actinomycetota</taxon>
        <taxon>Actinomycetes</taxon>
        <taxon>Propionibacteriales</taxon>
        <taxon>Nocardioidaceae</taxon>
        <taxon>Aeromicrobium</taxon>
    </lineage>
</organism>
<reference evidence="1 2" key="1">
    <citation type="journal article" date="1991" name="Int. J. Syst. Bacteriol.">
        <title>Description of the erythromycin-producing bacterium Arthrobacter sp. strain NRRL B-3381 as Aeromicrobium erythreum gen. nov., sp. nov.</title>
        <authorList>
            <person name="Miller E.S."/>
            <person name="Woese C.R."/>
            <person name="Brenner S."/>
        </authorList>
    </citation>
    <scope>NUCLEOTIDE SEQUENCE [LARGE SCALE GENOMIC DNA]</scope>
    <source>
        <strain evidence="1 2">AR18</strain>
    </source>
</reference>
<dbReference type="PATRIC" id="fig|2041.4.peg.217"/>
<sequence length="283" mass="30536">MPAKQWARIPISMMATSIDLSSEPRPDEGIQNEYWYKVQAFFVSPDGSPDNYGDSPEIVVRTVAFGSIPTEVTLQVRQKRDAKGLPRPLVFRPHDVIKRIGPGNTTEHTVYPATLEDNIDVSVKSLKVDGSDVRLIDRCSTGTRSRLTVSSKPLSVITPDDWDTSKGLTKLEAEFDPTEYQYGLYGGTLSGSVDIASFRGCRTSTGDDVAPLLTSAISGAGNPVSVRIGAAGGCTFQDEQGRSLPVPPGVTKPDEACPVRDLDMPNKKIVVIPEPFAMPTSAP</sequence>
<keyword evidence="2" id="KW-1185">Reference proteome</keyword>
<dbReference type="EMBL" id="CP011502">
    <property type="protein sequence ID" value="ALX03386.1"/>
    <property type="molecule type" value="Genomic_DNA"/>
</dbReference>
<protein>
    <submittedName>
        <fullName evidence="1">Uncharacterized protein</fullName>
    </submittedName>
</protein>
<evidence type="ECO:0000313" key="1">
    <source>
        <dbReference type="EMBL" id="ALX03386.1"/>
    </source>
</evidence>
<name>A0A0U3SXX0_9ACTN</name>
<dbReference type="STRING" id="2041.AERYTH_01050"/>
<proteinExistence type="predicted"/>
<evidence type="ECO:0000313" key="2">
    <source>
        <dbReference type="Proteomes" id="UP000067689"/>
    </source>
</evidence>
<dbReference type="AlphaFoldDB" id="A0A0U3SXX0"/>
<accession>A0A0U3SXX0</accession>
<dbReference type="KEGG" id="aer:AERYTH_01050"/>